<sequence length="697" mass="77616">MAAKAKKNKVGSQSGCGLMGRILHLKSHKLRKSSVHSLPLKNPQSDDDGKSEEPKTPNEESKVTKKGCTEPHRLSGAEQNPARKSTSVHQQQPCTYRNSQNQRPSDVVARSSTSTSSPRASISTHTKVQQNKDKNHKRKPYRDPAENSLALARISTSNENNNSKLKLTGNLLVNNTPRRKSVEYMPKNAELNSVPISYSITSKGSMGNIMRSNSTGNEVGQFLSPRQKKVDPEVLKSMGNEAYKQGRFEEALALYDQAIALDSNMATYHCNKSAALIGLGRFQQAIFECEESIKLDPSYVRAHNRLATIYFRLGEAKKALDCNQSTGCADSILAFLAHALQNHLNKCIEARKVNAWSDVLKETQSAISLGADSAPQVYALQTEAFLKLLRYQEAYAIYENMPKFQLDWCTKVFGPACSAYLLMIGALVYLATGRFEEAVTAAQQAAKVDPGNREVNAVVRRARAATSARMSGNLLFKASKFTESCAVYNEGLEHDPHNSVLLCNRAACRSKLGRYEKAIEDCNSALMFQPGYSKARLRRADCNAKLERWEAAIQDYEMLLRERPGNEEVARALFEAQLQLKILRGEDIKDLKFGSNLVFISSNDRFRHYVTSPGMAVVLFSNKATHKKVLLMLEQTSKRFPSVHFLKVEIEDHPYLAKSEGVSSIPAFKIYKNGSRVKEISGNNPELLERSVELYSS</sequence>
<feature type="repeat" description="TPR" evidence="1">
    <location>
        <begin position="419"/>
        <end position="452"/>
    </location>
</feature>
<evidence type="ECO:0000313" key="5">
    <source>
        <dbReference type="Proteomes" id="UP000000226"/>
    </source>
</evidence>
<dbReference type="AlphaFoldDB" id="V7B8I7"/>
<feature type="compositionally biased region" description="Basic and acidic residues" evidence="2">
    <location>
        <begin position="47"/>
        <end position="75"/>
    </location>
</feature>
<dbReference type="PANTHER" id="PTHR46050:SF18">
    <property type="entry name" value="TETRATRICOPEPTIDE REPEAT (TPR)-LIKE SUPERFAMILY PROTEIN"/>
    <property type="match status" value="1"/>
</dbReference>
<feature type="repeat" description="TPR" evidence="1">
    <location>
        <begin position="232"/>
        <end position="265"/>
    </location>
</feature>
<dbReference type="InterPro" id="IPR011990">
    <property type="entry name" value="TPR-like_helical_dom_sf"/>
</dbReference>
<dbReference type="PANTHER" id="PTHR46050">
    <property type="entry name" value="TPR REPEAT-CONTAINING THIOREDOXIN"/>
    <property type="match status" value="1"/>
</dbReference>
<proteinExistence type="predicted"/>
<dbReference type="Pfam" id="PF13414">
    <property type="entry name" value="TPR_11"/>
    <property type="match status" value="1"/>
</dbReference>
<evidence type="ECO:0000256" key="1">
    <source>
        <dbReference type="PROSITE-ProRule" id="PRU00339"/>
    </source>
</evidence>
<accession>V7B8I7</accession>
<dbReference type="SUPFAM" id="SSF48452">
    <property type="entry name" value="TPR-like"/>
    <property type="match status" value="2"/>
</dbReference>
<evidence type="ECO:0000259" key="3">
    <source>
        <dbReference type="Pfam" id="PF00085"/>
    </source>
</evidence>
<name>V7B8I7_PHAVU</name>
<evidence type="ECO:0000256" key="2">
    <source>
        <dbReference type="SAM" id="MobiDB-lite"/>
    </source>
</evidence>
<dbReference type="EMBL" id="CM002295">
    <property type="protein sequence ID" value="ESW13158.1"/>
    <property type="molecule type" value="Genomic_DNA"/>
</dbReference>
<dbReference type="Proteomes" id="UP000000226">
    <property type="component" value="Chromosome 8"/>
</dbReference>
<dbReference type="InterPro" id="IPR013766">
    <property type="entry name" value="Thioredoxin_domain"/>
</dbReference>
<reference evidence="5" key="1">
    <citation type="journal article" date="2014" name="Nat. Genet.">
        <title>A reference genome for common bean and genome-wide analysis of dual domestications.</title>
        <authorList>
            <person name="Schmutz J."/>
            <person name="McClean P.E."/>
            <person name="Mamidi S."/>
            <person name="Wu G.A."/>
            <person name="Cannon S.B."/>
            <person name="Grimwood J."/>
            <person name="Jenkins J."/>
            <person name="Shu S."/>
            <person name="Song Q."/>
            <person name="Chavarro C."/>
            <person name="Torres-Torres M."/>
            <person name="Geffroy V."/>
            <person name="Moghaddam S.M."/>
            <person name="Gao D."/>
            <person name="Abernathy B."/>
            <person name="Barry K."/>
            <person name="Blair M."/>
            <person name="Brick M.A."/>
            <person name="Chovatia M."/>
            <person name="Gepts P."/>
            <person name="Goodstein D.M."/>
            <person name="Gonzales M."/>
            <person name="Hellsten U."/>
            <person name="Hyten D.L."/>
            <person name="Jia G."/>
            <person name="Kelly J.D."/>
            <person name="Kudrna D."/>
            <person name="Lee R."/>
            <person name="Richard M.M."/>
            <person name="Miklas P.N."/>
            <person name="Osorno J.M."/>
            <person name="Rodrigues J."/>
            <person name="Thareau V."/>
            <person name="Urrea C.A."/>
            <person name="Wang M."/>
            <person name="Yu Y."/>
            <person name="Zhang M."/>
            <person name="Wing R.A."/>
            <person name="Cregan P.B."/>
            <person name="Rokhsar D.S."/>
            <person name="Jackson S.A."/>
        </authorList>
    </citation>
    <scope>NUCLEOTIDE SEQUENCE [LARGE SCALE GENOMIC DNA]</scope>
    <source>
        <strain evidence="5">cv. G19833</strain>
    </source>
</reference>
<feature type="domain" description="Thioredoxin" evidence="3">
    <location>
        <begin position="627"/>
        <end position="688"/>
    </location>
</feature>
<dbReference type="STRING" id="3885.V7B8I7"/>
<dbReference type="Pfam" id="PF13432">
    <property type="entry name" value="TPR_16"/>
    <property type="match status" value="2"/>
</dbReference>
<dbReference type="SMR" id="V7B8I7"/>
<dbReference type="Pfam" id="PF13174">
    <property type="entry name" value="TPR_6"/>
    <property type="match status" value="1"/>
</dbReference>
<dbReference type="InterPro" id="IPR019734">
    <property type="entry name" value="TPR_rpt"/>
</dbReference>
<gene>
    <name evidence="4" type="ORF">PHAVU_008G172500g</name>
</gene>
<dbReference type="Pfam" id="PF00085">
    <property type="entry name" value="Thioredoxin"/>
    <property type="match status" value="1"/>
</dbReference>
<dbReference type="OMA" id="VEYMPKN"/>
<keyword evidence="1" id="KW-0802">TPR repeat</keyword>
<feature type="compositionally biased region" description="Polar residues" evidence="2">
    <location>
        <begin position="82"/>
        <end position="104"/>
    </location>
</feature>
<dbReference type="Pfam" id="PF00515">
    <property type="entry name" value="TPR_1"/>
    <property type="match status" value="1"/>
</dbReference>
<dbReference type="eggNOG" id="KOG0907">
    <property type="taxonomic scope" value="Eukaryota"/>
</dbReference>
<dbReference type="SMART" id="SM00028">
    <property type="entry name" value="TPR"/>
    <property type="match status" value="7"/>
</dbReference>
<dbReference type="Gene3D" id="3.40.30.10">
    <property type="entry name" value="Glutaredoxin"/>
    <property type="match status" value="1"/>
</dbReference>
<dbReference type="GO" id="GO:0005737">
    <property type="term" value="C:cytoplasm"/>
    <property type="evidence" value="ECO:0007669"/>
    <property type="project" value="TreeGrafter"/>
</dbReference>
<organism evidence="4 5">
    <name type="scientific">Phaseolus vulgaris</name>
    <name type="common">Kidney bean</name>
    <name type="synonym">French bean</name>
    <dbReference type="NCBI Taxonomy" id="3885"/>
    <lineage>
        <taxon>Eukaryota</taxon>
        <taxon>Viridiplantae</taxon>
        <taxon>Streptophyta</taxon>
        <taxon>Embryophyta</taxon>
        <taxon>Tracheophyta</taxon>
        <taxon>Spermatophyta</taxon>
        <taxon>Magnoliopsida</taxon>
        <taxon>eudicotyledons</taxon>
        <taxon>Gunneridae</taxon>
        <taxon>Pentapetalae</taxon>
        <taxon>rosids</taxon>
        <taxon>fabids</taxon>
        <taxon>Fabales</taxon>
        <taxon>Fabaceae</taxon>
        <taxon>Papilionoideae</taxon>
        <taxon>50 kb inversion clade</taxon>
        <taxon>NPAAA clade</taxon>
        <taxon>indigoferoid/millettioid clade</taxon>
        <taxon>Phaseoleae</taxon>
        <taxon>Phaseolus</taxon>
    </lineage>
</organism>
<dbReference type="InterPro" id="IPR036249">
    <property type="entry name" value="Thioredoxin-like_sf"/>
</dbReference>
<evidence type="ECO:0000313" key="4">
    <source>
        <dbReference type="EMBL" id="ESW13158.1"/>
    </source>
</evidence>
<dbReference type="PhylomeDB" id="V7B8I7"/>
<protein>
    <recommendedName>
        <fullName evidence="3">Thioredoxin domain-containing protein</fullName>
    </recommendedName>
</protein>
<dbReference type="Gramene" id="ESW13158">
    <property type="protein sequence ID" value="ESW13158"/>
    <property type="gene ID" value="PHAVU_008G172500g"/>
</dbReference>
<dbReference type="Gene3D" id="1.25.40.10">
    <property type="entry name" value="Tetratricopeptide repeat domain"/>
    <property type="match status" value="1"/>
</dbReference>
<feature type="compositionally biased region" description="Low complexity" evidence="2">
    <location>
        <begin position="105"/>
        <end position="123"/>
    </location>
</feature>
<dbReference type="eggNOG" id="KOG1124">
    <property type="taxonomic scope" value="Eukaryota"/>
</dbReference>
<dbReference type="SUPFAM" id="SSF52833">
    <property type="entry name" value="Thioredoxin-like"/>
    <property type="match status" value="1"/>
</dbReference>
<dbReference type="GO" id="GO:0006950">
    <property type="term" value="P:response to stress"/>
    <property type="evidence" value="ECO:0007669"/>
    <property type="project" value="UniProtKB-ARBA"/>
</dbReference>
<dbReference type="InterPro" id="IPR044534">
    <property type="entry name" value="TTL1-4"/>
</dbReference>
<dbReference type="OrthoDB" id="2335338at2759"/>
<dbReference type="CDD" id="cd02947">
    <property type="entry name" value="TRX_family"/>
    <property type="match status" value="1"/>
</dbReference>
<dbReference type="PROSITE" id="PS50005">
    <property type="entry name" value="TPR"/>
    <property type="match status" value="2"/>
</dbReference>
<feature type="region of interest" description="Disordered" evidence="2">
    <location>
        <begin position="28"/>
        <end position="146"/>
    </location>
</feature>
<keyword evidence="5" id="KW-1185">Reference proteome</keyword>